<reference evidence="1 2" key="1">
    <citation type="journal article" date="2018" name="Sci. Rep.">
        <title>Genomic signatures of local adaptation to the degree of environmental predictability in rotifers.</title>
        <authorList>
            <person name="Franch-Gras L."/>
            <person name="Hahn C."/>
            <person name="Garcia-Roger E.M."/>
            <person name="Carmona M.J."/>
            <person name="Serra M."/>
            <person name="Gomez A."/>
        </authorList>
    </citation>
    <scope>NUCLEOTIDE SEQUENCE [LARGE SCALE GENOMIC DNA]</scope>
    <source>
        <strain evidence="1">HYR1</strain>
    </source>
</reference>
<sequence length="223" mass="24158">MASLASLSEFIEVRSTAILEMRPAMASWSAPQTIGVNANTTLTLARRVQHSSLKAHTGVRVHVGQGEQIGGSDKKVAVKSVNGEAPRTSDSHDGLEADLARQVPLQIHAIFVYLFWVVVRMKAWIVLELSAAILGHARKSGQVGIERVEHEQVDGYLDAGAIQSELFVEIGLRRHVRRVFVDVLVALLERADSHIGQTSLHYGDAAASRLEKLVGGSECAAHC</sequence>
<evidence type="ECO:0000313" key="2">
    <source>
        <dbReference type="Proteomes" id="UP000276133"/>
    </source>
</evidence>
<gene>
    <name evidence="1" type="ORF">BpHYR1_005888</name>
</gene>
<dbReference type="AlphaFoldDB" id="A0A3M7QLQ1"/>
<dbReference type="EMBL" id="REGN01005750">
    <property type="protein sequence ID" value="RNA12183.1"/>
    <property type="molecule type" value="Genomic_DNA"/>
</dbReference>
<accession>A0A3M7QLQ1</accession>
<organism evidence="1 2">
    <name type="scientific">Brachionus plicatilis</name>
    <name type="common">Marine rotifer</name>
    <name type="synonym">Brachionus muelleri</name>
    <dbReference type="NCBI Taxonomy" id="10195"/>
    <lineage>
        <taxon>Eukaryota</taxon>
        <taxon>Metazoa</taxon>
        <taxon>Spiralia</taxon>
        <taxon>Gnathifera</taxon>
        <taxon>Rotifera</taxon>
        <taxon>Eurotatoria</taxon>
        <taxon>Monogononta</taxon>
        <taxon>Pseudotrocha</taxon>
        <taxon>Ploima</taxon>
        <taxon>Brachionidae</taxon>
        <taxon>Brachionus</taxon>
    </lineage>
</organism>
<keyword evidence="2" id="KW-1185">Reference proteome</keyword>
<evidence type="ECO:0000313" key="1">
    <source>
        <dbReference type="EMBL" id="RNA12183.1"/>
    </source>
</evidence>
<dbReference type="Proteomes" id="UP000276133">
    <property type="component" value="Unassembled WGS sequence"/>
</dbReference>
<protein>
    <submittedName>
        <fullName evidence="1">Uncharacterized protein</fullName>
    </submittedName>
</protein>
<proteinExistence type="predicted"/>
<name>A0A3M7QLQ1_BRAPC</name>
<comment type="caution">
    <text evidence="1">The sequence shown here is derived from an EMBL/GenBank/DDBJ whole genome shotgun (WGS) entry which is preliminary data.</text>
</comment>